<evidence type="ECO:0008006" key="5">
    <source>
        <dbReference type="Google" id="ProtNLM"/>
    </source>
</evidence>
<feature type="transmembrane region" description="Helical" evidence="2">
    <location>
        <begin position="103"/>
        <end position="120"/>
    </location>
</feature>
<protein>
    <recommendedName>
        <fullName evidence="5">YcxB-like protein domain-containing protein</fullName>
    </recommendedName>
</protein>
<dbReference type="EMBL" id="JBIAPI010000009">
    <property type="protein sequence ID" value="MFF3227222.1"/>
    <property type="molecule type" value="Genomic_DNA"/>
</dbReference>
<evidence type="ECO:0000313" key="3">
    <source>
        <dbReference type="EMBL" id="MFF3227222.1"/>
    </source>
</evidence>
<keyword evidence="2" id="KW-0472">Membrane</keyword>
<keyword evidence="4" id="KW-1185">Reference proteome</keyword>
<reference evidence="3 4" key="1">
    <citation type="submission" date="2024-10" db="EMBL/GenBank/DDBJ databases">
        <title>The Natural Products Discovery Center: Release of the First 8490 Sequenced Strains for Exploring Actinobacteria Biosynthetic Diversity.</title>
        <authorList>
            <person name="Kalkreuter E."/>
            <person name="Kautsar S.A."/>
            <person name="Yang D."/>
            <person name="Bader C.D."/>
            <person name="Teijaro C.N."/>
            <person name="Fluegel L."/>
            <person name="Davis C.M."/>
            <person name="Simpson J.R."/>
            <person name="Lauterbach L."/>
            <person name="Steele A.D."/>
            <person name="Gui C."/>
            <person name="Meng S."/>
            <person name="Li G."/>
            <person name="Viehrig K."/>
            <person name="Ye F."/>
            <person name="Su P."/>
            <person name="Kiefer A.F."/>
            <person name="Nichols A."/>
            <person name="Cepeda A.J."/>
            <person name="Yan W."/>
            <person name="Fan B."/>
            <person name="Jiang Y."/>
            <person name="Adhikari A."/>
            <person name="Zheng C.-J."/>
            <person name="Schuster L."/>
            <person name="Cowan T.M."/>
            <person name="Smanski M.J."/>
            <person name="Chevrette M.G."/>
            <person name="De Carvalho L.P.S."/>
            <person name="Shen B."/>
        </authorList>
    </citation>
    <scope>NUCLEOTIDE SEQUENCE [LARGE SCALE GENOMIC DNA]</scope>
    <source>
        <strain evidence="3 4">NPDC003040</strain>
    </source>
</reference>
<dbReference type="RefSeq" id="WP_387723098.1">
    <property type="nucleotide sequence ID" value="NZ_JBIAPI010000009.1"/>
</dbReference>
<dbReference type="Proteomes" id="UP001601948">
    <property type="component" value="Unassembled WGS sequence"/>
</dbReference>
<organism evidence="3 4">
    <name type="scientific">Nocardia suismassiliense</name>
    <dbReference type="NCBI Taxonomy" id="2077092"/>
    <lineage>
        <taxon>Bacteria</taxon>
        <taxon>Bacillati</taxon>
        <taxon>Actinomycetota</taxon>
        <taxon>Actinomycetes</taxon>
        <taxon>Mycobacteriales</taxon>
        <taxon>Nocardiaceae</taxon>
        <taxon>Nocardia</taxon>
    </lineage>
</organism>
<comment type="caution">
    <text evidence="3">The sequence shown here is derived from an EMBL/GenBank/DDBJ whole genome shotgun (WGS) entry which is preliminary data.</text>
</comment>
<name>A0ABW6R135_9NOCA</name>
<accession>A0ABW6R135</accession>
<keyword evidence="2" id="KW-0812">Transmembrane</keyword>
<sequence length="382" mass="42480">MRDQDDEPSYGAAGLEAAAYSTSDGNSTAGQPNSARAQEFGTLPPIPAMERPDAVLKGTSEYAELLKAIVRRRARKQRRLIGLTYSVAIVLIIALMVLRQYEIAIAMIAFLTFLHQLRMGPLARSYQAIIPLEEQTLTIRFGPEAFELQGTDRRVRFPHNRFRAITVESDSITLRMRNTELDFPRKLFPDTAIDYLRARLAGREDVASPPPLPPLPPLNQLTATFSADPDTATRLALAFTWRKNRRLTRVNVATAAMVMLIVVAIAGKQGLVAGALAAGVMILVALAARLTAAMVDFVRMRKRFTAFAADGDLLATQFGPDAVAVRTPEYYGHERYDQITKLTIRRHVVFMNHGDRTATYPRELFPDRAIAHMRAAHPRARS</sequence>
<evidence type="ECO:0000256" key="1">
    <source>
        <dbReference type="SAM" id="MobiDB-lite"/>
    </source>
</evidence>
<gene>
    <name evidence="3" type="ORF">ACFYV7_30805</name>
</gene>
<proteinExistence type="predicted"/>
<evidence type="ECO:0000313" key="4">
    <source>
        <dbReference type="Proteomes" id="UP001601948"/>
    </source>
</evidence>
<evidence type="ECO:0000256" key="2">
    <source>
        <dbReference type="SAM" id="Phobius"/>
    </source>
</evidence>
<feature type="transmembrane region" description="Helical" evidence="2">
    <location>
        <begin position="250"/>
        <end position="267"/>
    </location>
</feature>
<feature type="transmembrane region" description="Helical" evidence="2">
    <location>
        <begin position="273"/>
        <end position="295"/>
    </location>
</feature>
<keyword evidence="2" id="KW-1133">Transmembrane helix</keyword>
<feature type="compositionally biased region" description="Polar residues" evidence="1">
    <location>
        <begin position="20"/>
        <end position="36"/>
    </location>
</feature>
<feature type="region of interest" description="Disordered" evidence="1">
    <location>
        <begin position="20"/>
        <end position="44"/>
    </location>
</feature>
<feature type="transmembrane region" description="Helical" evidence="2">
    <location>
        <begin position="80"/>
        <end position="97"/>
    </location>
</feature>